<accession>A0AAD1RB38</accession>
<proteinExistence type="predicted"/>
<feature type="non-terminal residue" evidence="1">
    <location>
        <position position="1"/>
    </location>
</feature>
<keyword evidence="2" id="KW-1185">Reference proteome</keyword>
<reference evidence="1" key="1">
    <citation type="submission" date="2022-03" db="EMBL/GenBank/DDBJ databases">
        <authorList>
            <person name="Alioto T."/>
            <person name="Alioto T."/>
            <person name="Gomez Garrido J."/>
        </authorList>
    </citation>
    <scope>NUCLEOTIDE SEQUENCE</scope>
</reference>
<protein>
    <submittedName>
        <fullName evidence="1">Uncharacterized protein</fullName>
    </submittedName>
</protein>
<evidence type="ECO:0000313" key="2">
    <source>
        <dbReference type="Proteomes" id="UP001295444"/>
    </source>
</evidence>
<gene>
    <name evidence="1" type="ORF">PECUL_23A057579</name>
</gene>
<dbReference type="AlphaFoldDB" id="A0AAD1RB38"/>
<sequence length="81" mass="9473">ISFCPSTKLDDIGLYIDMEELFTRMQLKEYFHDKESTETTMDYNNRKKNTNVTPASGRNAKLDSYIESFHLRTVSLTTKQN</sequence>
<name>A0AAD1RB38_PELCU</name>
<dbReference type="Proteomes" id="UP001295444">
    <property type="component" value="Chromosome 02"/>
</dbReference>
<dbReference type="EMBL" id="OW240913">
    <property type="protein sequence ID" value="CAH2246422.1"/>
    <property type="molecule type" value="Genomic_DNA"/>
</dbReference>
<evidence type="ECO:0000313" key="1">
    <source>
        <dbReference type="EMBL" id="CAH2246422.1"/>
    </source>
</evidence>
<organism evidence="1 2">
    <name type="scientific">Pelobates cultripes</name>
    <name type="common">Western spadefoot toad</name>
    <dbReference type="NCBI Taxonomy" id="61616"/>
    <lineage>
        <taxon>Eukaryota</taxon>
        <taxon>Metazoa</taxon>
        <taxon>Chordata</taxon>
        <taxon>Craniata</taxon>
        <taxon>Vertebrata</taxon>
        <taxon>Euteleostomi</taxon>
        <taxon>Amphibia</taxon>
        <taxon>Batrachia</taxon>
        <taxon>Anura</taxon>
        <taxon>Pelobatoidea</taxon>
        <taxon>Pelobatidae</taxon>
        <taxon>Pelobates</taxon>
    </lineage>
</organism>